<evidence type="ECO:0000256" key="10">
    <source>
        <dbReference type="ARBA" id="ARBA00022989"/>
    </source>
</evidence>
<dbReference type="InterPro" id="IPR025669">
    <property type="entry name" value="AAA_dom"/>
</dbReference>
<evidence type="ECO:0000256" key="4">
    <source>
        <dbReference type="ARBA" id="ARBA00022519"/>
    </source>
</evidence>
<name>A0A1G7Q326_9GAMM</name>
<dbReference type="Proteomes" id="UP000198641">
    <property type="component" value="Unassembled WGS sequence"/>
</dbReference>
<keyword evidence="4" id="KW-0997">Cell inner membrane</keyword>
<evidence type="ECO:0000259" key="17">
    <source>
        <dbReference type="Pfam" id="PF13614"/>
    </source>
</evidence>
<dbReference type="InterPro" id="IPR050445">
    <property type="entry name" value="Bact_polysacc_biosynth/exp"/>
</dbReference>
<keyword evidence="6 15" id="KW-0812">Transmembrane</keyword>
<keyword evidence="3" id="KW-1003">Cell membrane</keyword>
<accession>A0A1G7Q326</accession>
<dbReference type="InterPro" id="IPR032807">
    <property type="entry name" value="GNVR"/>
</dbReference>
<dbReference type="FunFam" id="3.40.50.300:FF:000527">
    <property type="entry name" value="Tyrosine-protein kinase etk"/>
    <property type="match status" value="1"/>
</dbReference>
<evidence type="ECO:0000259" key="18">
    <source>
        <dbReference type="Pfam" id="PF13807"/>
    </source>
</evidence>
<feature type="coiled-coil region" evidence="14">
    <location>
        <begin position="322"/>
        <end position="349"/>
    </location>
</feature>
<dbReference type="GO" id="GO:0042802">
    <property type="term" value="F:identical protein binding"/>
    <property type="evidence" value="ECO:0007669"/>
    <property type="project" value="UniProtKB-ARBA"/>
</dbReference>
<dbReference type="SUPFAM" id="SSF52540">
    <property type="entry name" value="P-loop containing nucleoside triphosphate hydrolases"/>
    <property type="match status" value="1"/>
</dbReference>
<comment type="similarity">
    <text evidence="2">Belongs to the etk/wzc family.</text>
</comment>
<feature type="domain" description="AAA" evidence="17">
    <location>
        <begin position="584"/>
        <end position="697"/>
    </location>
</feature>
<comment type="subcellular location">
    <subcellularLocation>
        <location evidence="1">Cell inner membrane</location>
        <topology evidence="1">Multi-pass membrane protein</topology>
    </subcellularLocation>
</comment>
<dbReference type="RefSeq" id="WP_245696349.1">
    <property type="nucleotide sequence ID" value="NZ_FNCI01000003.1"/>
</dbReference>
<keyword evidence="12" id="KW-0829">Tyrosine-protein kinase</keyword>
<dbReference type="InterPro" id="IPR005702">
    <property type="entry name" value="Wzc-like_C"/>
</dbReference>
<dbReference type="GO" id="GO:0004713">
    <property type="term" value="F:protein tyrosine kinase activity"/>
    <property type="evidence" value="ECO:0007669"/>
    <property type="project" value="UniProtKB-KW"/>
</dbReference>
<sequence>MIQYKGTVMTKMQQIPGVPHESGDIDISRLLGIVLDNKWWILSVAFLFFLSGVFYALMSTPVYRGDALIQIEKRSSVNPLGDLKTVLGEEENNGSSVEVEILRSRMVLGRVVDQMSLDTIVAPRTLPLVGEYIQRKNISRPSTPSIPALNNFLGRYNDYLPFSNAVEASVWGGETIDVGLFSVADALRGQSLTLKSLGPERYRLSLGDELLGEGVAGQKASFMDGAIELRVSGITAPAGAEFTLTKALRSAAIQSLSSRLSVSETGSGFVGNAGMLRLTLTGTDREEIRRLLDAISETFLMQNVERQSAQVDQSLAFISEQAPDLRTQLSSAEDKLNEYRVKMDSVDLDSESQSVIAQLIDVEKKLSEVEFQEAEMAQRFTRNHPAYQALMRQKSFLRNERDRLNARVEKMPAAQQEVVRLTRDVEVTQAIYVNLLNRSQELNLAKAGTIGNVRIIDSAQVSPSPIAPKKGLVIMSATLLGATLSIGIVLLRAFINRGVEVPEQLESIGLPVYATVPLSDDQQKLVRKSRSHSRNGHVIKGILSVERPTDIAIEALRGLRTSLHFAMMESKNNCIMVCGPSPEVGKSFVAMNLAAVCSQTGSRVLLIDADMRKGNIHKAFGEHSAEGLSDFLSGKVEWKTVVRDTSIEGLSYVARGLVPPNPSELLMQDRFGSFLADAGKEYDLIVIDTPPVLAVTDSVIVGKQSGTSLMVARYRHNPPKEIKLALRRFETSGVEIRGFILNALEGRTSANYGYYNYSYK</sequence>
<dbReference type="InterPro" id="IPR003856">
    <property type="entry name" value="LPS_length_determ_N"/>
</dbReference>
<keyword evidence="7" id="KW-0547">Nucleotide-binding</keyword>
<evidence type="ECO:0000256" key="15">
    <source>
        <dbReference type="SAM" id="Phobius"/>
    </source>
</evidence>
<keyword evidence="5" id="KW-0808">Transferase</keyword>
<feature type="domain" description="Tyrosine-protein kinase G-rich" evidence="18">
    <location>
        <begin position="414"/>
        <end position="493"/>
    </location>
</feature>
<dbReference type="NCBIfam" id="TIGR01007">
    <property type="entry name" value="eps_fam"/>
    <property type="match status" value="1"/>
</dbReference>
<feature type="transmembrane region" description="Helical" evidence="15">
    <location>
        <begin position="39"/>
        <end position="58"/>
    </location>
</feature>
<evidence type="ECO:0000256" key="7">
    <source>
        <dbReference type="ARBA" id="ARBA00022741"/>
    </source>
</evidence>
<dbReference type="Pfam" id="PF13807">
    <property type="entry name" value="GNVR"/>
    <property type="match status" value="1"/>
</dbReference>
<evidence type="ECO:0000256" key="13">
    <source>
        <dbReference type="ARBA" id="ARBA00053015"/>
    </source>
</evidence>
<dbReference type="STRING" id="284577.SAMN05216571_10344"/>
<keyword evidence="20" id="KW-1185">Reference proteome</keyword>
<dbReference type="Gene3D" id="3.40.50.300">
    <property type="entry name" value="P-loop containing nucleotide triphosphate hydrolases"/>
    <property type="match status" value="1"/>
</dbReference>
<dbReference type="AlphaFoldDB" id="A0A1G7Q326"/>
<evidence type="ECO:0000256" key="12">
    <source>
        <dbReference type="ARBA" id="ARBA00023137"/>
    </source>
</evidence>
<dbReference type="PANTHER" id="PTHR32309:SF32">
    <property type="entry name" value="TYROSINE-PROTEIN KINASE ETK-RELATED"/>
    <property type="match status" value="1"/>
</dbReference>
<evidence type="ECO:0000256" key="14">
    <source>
        <dbReference type="SAM" id="Coils"/>
    </source>
</evidence>
<keyword evidence="9" id="KW-0067">ATP-binding</keyword>
<evidence type="ECO:0000256" key="6">
    <source>
        <dbReference type="ARBA" id="ARBA00022692"/>
    </source>
</evidence>
<dbReference type="InterPro" id="IPR027417">
    <property type="entry name" value="P-loop_NTPase"/>
</dbReference>
<evidence type="ECO:0000256" key="5">
    <source>
        <dbReference type="ARBA" id="ARBA00022679"/>
    </source>
</evidence>
<keyword evidence="8 19" id="KW-0418">Kinase</keyword>
<reference evidence="19 20" key="1">
    <citation type="submission" date="2016-10" db="EMBL/GenBank/DDBJ databases">
        <authorList>
            <person name="de Groot N.N."/>
        </authorList>
    </citation>
    <scope>NUCLEOTIDE SEQUENCE [LARGE SCALE GENOMIC DNA]</scope>
    <source>
        <strain evidence="19 20">BH539</strain>
    </source>
</reference>
<evidence type="ECO:0000313" key="19">
    <source>
        <dbReference type="EMBL" id="SDF92997.1"/>
    </source>
</evidence>
<dbReference type="Pfam" id="PF02706">
    <property type="entry name" value="Wzz"/>
    <property type="match status" value="1"/>
</dbReference>
<organism evidence="19 20">
    <name type="scientific">Onishia taeanensis</name>
    <dbReference type="NCBI Taxonomy" id="284577"/>
    <lineage>
        <taxon>Bacteria</taxon>
        <taxon>Pseudomonadati</taxon>
        <taxon>Pseudomonadota</taxon>
        <taxon>Gammaproteobacteria</taxon>
        <taxon>Oceanospirillales</taxon>
        <taxon>Halomonadaceae</taxon>
        <taxon>Onishia</taxon>
    </lineage>
</organism>
<comment type="catalytic activity">
    <reaction evidence="13">
        <text>L-tyrosyl-[protein] + ATP = O-phospho-L-tyrosyl-[protein] + ADP + H(+)</text>
        <dbReference type="Rhea" id="RHEA:10596"/>
        <dbReference type="Rhea" id="RHEA-COMP:10136"/>
        <dbReference type="Rhea" id="RHEA-COMP:20101"/>
        <dbReference type="ChEBI" id="CHEBI:15378"/>
        <dbReference type="ChEBI" id="CHEBI:30616"/>
        <dbReference type="ChEBI" id="CHEBI:46858"/>
        <dbReference type="ChEBI" id="CHEBI:61978"/>
        <dbReference type="ChEBI" id="CHEBI:456216"/>
    </reaction>
</comment>
<evidence type="ECO:0000256" key="2">
    <source>
        <dbReference type="ARBA" id="ARBA00008883"/>
    </source>
</evidence>
<evidence type="ECO:0000259" key="16">
    <source>
        <dbReference type="Pfam" id="PF02706"/>
    </source>
</evidence>
<keyword evidence="10 15" id="KW-1133">Transmembrane helix</keyword>
<evidence type="ECO:0000256" key="1">
    <source>
        <dbReference type="ARBA" id="ARBA00004429"/>
    </source>
</evidence>
<dbReference type="Pfam" id="PF13614">
    <property type="entry name" value="AAA_31"/>
    <property type="match status" value="1"/>
</dbReference>
<evidence type="ECO:0000256" key="11">
    <source>
        <dbReference type="ARBA" id="ARBA00023136"/>
    </source>
</evidence>
<dbReference type="Pfam" id="PF23607">
    <property type="entry name" value="WZC_N"/>
    <property type="match status" value="1"/>
</dbReference>
<dbReference type="EMBL" id="FNCI01000003">
    <property type="protein sequence ID" value="SDF92997.1"/>
    <property type="molecule type" value="Genomic_DNA"/>
</dbReference>
<dbReference type="CDD" id="cd05387">
    <property type="entry name" value="BY-kinase"/>
    <property type="match status" value="1"/>
</dbReference>
<evidence type="ECO:0000256" key="3">
    <source>
        <dbReference type="ARBA" id="ARBA00022475"/>
    </source>
</evidence>
<dbReference type="GO" id="GO:0005886">
    <property type="term" value="C:plasma membrane"/>
    <property type="evidence" value="ECO:0007669"/>
    <property type="project" value="UniProtKB-SubCell"/>
</dbReference>
<evidence type="ECO:0000256" key="8">
    <source>
        <dbReference type="ARBA" id="ARBA00022777"/>
    </source>
</evidence>
<feature type="domain" description="Polysaccharide chain length determinant N-terminal" evidence="16">
    <location>
        <begin position="24"/>
        <end position="114"/>
    </location>
</feature>
<evidence type="ECO:0000256" key="9">
    <source>
        <dbReference type="ARBA" id="ARBA00022840"/>
    </source>
</evidence>
<dbReference type="PANTHER" id="PTHR32309">
    <property type="entry name" value="TYROSINE-PROTEIN KINASE"/>
    <property type="match status" value="1"/>
</dbReference>
<protein>
    <submittedName>
        <fullName evidence="19">Tyrosine-protein kinase Etk/Wzc</fullName>
    </submittedName>
</protein>
<keyword evidence="14" id="KW-0175">Coiled coil</keyword>
<keyword evidence="11 15" id="KW-0472">Membrane</keyword>
<gene>
    <name evidence="19" type="ORF">SAMN05216571_10344</name>
</gene>
<evidence type="ECO:0000313" key="20">
    <source>
        <dbReference type="Proteomes" id="UP000198641"/>
    </source>
</evidence>
<dbReference type="GO" id="GO:0005524">
    <property type="term" value="F:ATP binding"/>
    <property type="evidence" value="ECO:0007669"/>
    <property type="project" value="UniProtKB-KW"/>
</dbReference>
<proteinExistence type="inferred from homology"/>